<sequence>MLDGITLEPTNFDISLWINHPKLKFNVLTSVETGELIGSQKAYYNGLEFTIEPKGKVKIKGSIHKYYNNGLHNGDRFTFDNFINAVSQLSEFGVVPEQTILRGFEIGLNLDTSKSKIDTKTFLDSILYCRGVKHSDMEISGKAGYGYRFKTTNTTYKFYDKMEQACLQSEMLRIETKFTKMRAVENYGILTLSDLLNKEKLSRLIKDKYLKFIDETIFFEWDQIKTPRKLPAKYKSIFKDLRNPDWWIKDDRCRKERNKNKKLLETLINKYAKRNIKTILKDLILLELQAFSRTKKGDRYTEFENLQSWDESNSKNATKKKTDTPCIVWCDSTDQREVKKEKRYCEVCGKEITEQRIGSKYCSNNRKCRDKAYNLKVSEKRKSKRLNQEKEIIKIIKEVGNELKLIRTTNPKRKVNKEKAQRKTSIIVSINGRRKYFHGLAARFFIQEFEKKTIINNTDKKVSA</sequence>
<keyword evidence="2" id="KW-1185">Reference proteome</keyword>
<gene>
    <name evidence="1" type="ORF">DLK05_10250</name>
</gene>
<protein>
    <submittedName>
        <fullName evidence="1">Uncharacterized protein</fullName>
    </submittedName>
</protein>
<organism evidence="1 2">
    <name type="scientific">Ancylomarina longa</name>
    <dbReference type="NCBI Taxonomy" id="2487017"/>
    <lineage>
        <taxon>Bacteria</taxon>
        <taxon>Pseudomonadati</taxon>
        <taxon>Bacteroidota</taxon>
        <taxon>Bacteroidia</taxon>
        <taxon>Marinilabiliales</taxon>
        <taxon>Marinifilaceae</taxon>
        <taxon>Ancylomarina</taxon>
    </lineage>
</organism>
<evidence type="ECO:0000313" key="1">
    <source>
        <dbReference type="EMBL" id="RUT78020.1"/>
    </source>
</evidence>
<name>A0A434AUC4_9BACT</name>
<accession>A0A434AUC4</accession>
<dbReference type="AlphaFoldDB" id="A0A434AUC4"/>
<dbReference type="Proteomes" id="UP000282985">
    <property type="component" value="Unassembled WGS sequence"/>
</dbReference>
<proteinExistence type="predicted"/>
<dbReference type="EMBL" id="RJJX01000012">
    <property type="protein sequence ID" value="RUT78020.1"/>
    <property type="molecule type" value="Genomic_DNA"/>
</dbReference>
<evidence type="ECO:0000313" key="2">
    <source>
        <dbReference type="Proteomes" id="UP000282985"/>
    </source>
</evidence>
<comment type="caution">
    <text evidence="1">The sequence shown here is derived from an EMBL/GenBank/DDBJ whole genome shotgun (WGS) entry which is preliminary data.</text>
</comment>
<dbReference type="RefSeq" id="WP_127343886.1">
    <property type="nucleotide sequence ID" value="NZ_RJJX01000012.1"/>
</dbReference>
<dbReference type="OrthoDB" id="795069at2"/>
<reference evidence="1 2" key="1">
    <citation type="submission" date="2018-11" db="EMBL/GenBank/DDBJ databases">
        <title>Parancylomarina longa gen. nov., sp. nov., isolated from sediments of southern Okinawa.</title>
        <authorList>
            <person name="Fu T."/>
        </authorList>
    </citation>
    <scope>NUCLEOTIDE SEQUENCE [LARGE SCALE GENOMIC DNA]</scope>
    <source>
        <strain evidence="1 2">T3-2 S1-C</strain>
    </source>
</reference>